<sequence length="259" mass="29594">VQEFWKPIEYLILDEVSMLAKEFMALLSRNISIAKGQNPNTSFGGITLYYPINAIDDSIDSKIGRMIYEELTTVVLLKEQMRVTDAVWLDFLRHLRVGNVQEHHLAMLRGLISAPWNEASLVTPRHAVRTQWNDEAVRKMCEDSKRQLYVCRAQDTHRGRALNLEERHNLAAHLSKKTRRGQKGTMQVKDLPHEIEIAIGMKVMVTSNLETDLDLTNGARGEIVDIILDPDEPPVGDEPVVRLQKMPAYILVKFTRTRA</sequence>
<accession>A0AAD6SHY7</accession>
<gene>
    <name evidence="1" type="ORF">C8F04DRAFT_886815</name>
</gene>
<proteinExistence type="predicted"/>
<name>A0AAD6SHY7_9AGAR</name>
<dbReference type="PANTHER" id="PTHR47642">
    <property type="entry name" value="ATP-DEPENDENT DNA HELICASE"/>
    <property type="match status" value="1"/>
</dbReference>
<reference evidence="1" key="1">
    <citation type="submission" date="2023-03" db="EMBL/GenBank/DDBJ databases">
        <title>Massive genome expansion in bonnet fungi (Mycena s.s.) driven by repeated elements and novel gene families across ecological guilds.</title>
        <authorList>
            <consortium name="Lawrence Berkeley National Laboratory"/>
            <person name="Harder C.B."/>
            <person name="Miyauchi S."/>
            <person name="Viragh M."/>
            <person name="Kuo A."/>
            <person name="Thoen E."/>
            <person name="Andreopoulos B."/>
            <person name="Lu D."/>
            <person name="Skrede I."/>
            <person name="Drula E."/>
            <person name="Henrissat B."/>
            <person name="Morin E."/>
            <person name="Kohler A."/>
            <person name="Barry K."/>
            <person name="LaButti K."/>
            <person name="Morin E."/>
            <person name="Salamov A."/>
            <person name="Lipzen A."/>
            <person name="Mereny Z."/>
            <person name="Hegedus B."/>
            <person name="Baldrian P."/>
            <person name="Stursova M."/>
            <person name="Weitz H."/>
            <person name="Taylor A."/>
            <person name="Grigoriev I.V."/>
            <person name="Nagy L.G."/>
            <person name="Martin F."/>
            <person name="Kauserud H."/>
        </authorList>
    </citation>
    <scope>NUCLEOTIDE SEQUENCE</scope>
    <source>
        <strain evidence="1">CBHHK200</strain>
    </source>
</reference>
<dbReference type="Proteomes" id="UP001218188">
    <property type="component" value="Unassembled WGS sequence"/>
</dbReference>
<dbReference type="InterPro" id="IPR027417">
    <property type="entry name" value="P-loop_NTPase"/>
</dbReference>
<comment type="caution">
    <text evidence="1">The sequence shown here is derived from an EMBL/GenBank/DDBJ whole genome shotgun (WGS) entry which is preliminary data.</text>
</comment>
<protein>
    <recommendedName>
        <fullName evidence="3">ATP-dependent DNA helicase</fullName>
    </recommendedName>
</protein>
<feature type="non-terminal residue" evidence="1">
    <location>
        <position position="259"/>
    </location>
</feature>
<feature type="non-terminal residue" evidence="1">
    <location>
        <position position="1"/>
    </location>
</feature>
<keyword evidence="2" id="KW-1185">Reference proteome</keyword>
<dbReference type="SUPFAM" id="SSF52540">
    <property type="entry name" value="P-loop containing nucleoside triphosphate hydrolases"/>
    <property type="match status" value="1"/>
</dbReference>
<evidence type="ECO:0000313" key="1">
    <source>
        <dbReference type="EMBL" id="KAJ7028351.1"/>
    </source>
</evidence>
<dbReference type="InterPro" id="IPR051055">
    <property type="entry name" value="PIF1_helicase"/>
</dbReference>
<dbReference type="AlphaFoldDB" id="A0AAD6SHY7"/>
<evidence type="ECO:0008006" key="3">
    <source>
        <dbReference type="Google" id="ProtNLM"/>
    </source>
</evidence>
<organism evidence="1 2">
    <name type="scientific">Mycena alexandri</name>
    <dbReference type="NCBI Taxonomy" id="1745969"/>
    <lineage>
        <taxon>Eukaryota</taxon>
        <taxon>Fungi</taxon>
        <taxon>Dikarya</taxon>
        <taxon>Basidiomycota</taxon>
        <taxon>Agaricomycotina</taxon>
        <taxon>Agaricomycetes</taxon>
        <taxon>Agaricomycetidae</taxon>
        <taxon>Agaricales</taxon>
        <taxon>Marasmiineae</taxon>
        <taxon>Mycenaceae</taxon>
        <taxon>Mycena</taxon>
    </lineage>
</organism>
<dbReference type="EMBL" id="JARJCM010000113">
    <property type="protein sequence ID" value="KAJ7028351.1"/>
    <property type="molecule type" value="Genomic_DNA"/>
</dbReference>
<evidence type="ECO:0000313" key="2">
    <source>
        <dbReference type="Proteomes" id="UP001218188"/>
    </source>
</evidence>